<dbReference type="InterPro" id="IPR043129">
    <property type="entry name" value="ATPase_NBD"/>
</dbReference>
<dbReference type="EMBL" id="JAAGOB010000013">
    <property type="protein sequence ID" value="NED97636.1"/>
    <property type="molecule type" value="Genomic_DNA"/>
</dbReference>
<protein>
    <submittedName>
        <fullName evidence="2">ROK family transcriptional regulator</fullName>
    </submittedName>
</protein>
<reference evidence="2 3" key="1">
    <citation type="submission" date="2020-02" db="EMBL/GenBank/DDBJ databases">
        <authorList>
            <person name="Li X.-J."/>
            <person name="Feng X.-M."/>
        </authorList>
    </citation>
    <scope>NUCLEOTIDE SEQUENCE [LARGE SCALE GENOMIC DNA]</scope>
    <source>
        <strain evidence="2 3">CGMCC 4.7225</strain>
    </source>
</reference>
<dbReference type="InterPro" id="IPR036388">
    <property type="entry name" value="WH-like_DNA-bd_sf"/>
</dbReference>
<gene>
    <name evidence="2" type="ORF">G1H11_20260</name>
</gene>
<dbReference type="InterPro" id="IPR000600">
    <property type="entry name" value="ROK"/>
</dbReference>
<organism evidence="2 3">
    <name type="scientific">Phytoactinopolyspora alkaliphila</name>
    <dbReference type="NCBI Taxonomy" id="1783498"/>
    <lineage>
        <taxon>Bacteria</taxon>
        <taxon>Bacillati</taxon>
        <taxon>Actinomycetota</taxon>
        <taxon>Actinomycetes</taxon>
        <taxon>Jiangellales</taxon>
        <taxon>Jiangellaceae</taxon>
        <taxon>Phytoactinopolyspora</taxon>
    </lineage>
</organism>
<comment type="similarity">
    <text evidence="1">Belongs to the ROK (NagC/XylR) family.</text>
</comment>
<dbReference type="AlphaFoldDB" id="A0A6N9YRE8"/>
<dbReference type="PANTHER" id="PTHR18964">
    <property type="entry name" value="ROK (REPRESSOR, ORF, KINASE) FAMILY"/>
    <property type="match status" value="1"/>
</dbReference>
<evidence type="ECO:0000256" key="1">
    <source>
        <dbReference type="ARBA" id="ARBA00006479"/>
    </source>
</evidence>
<proteinExistence type="inferred from homology"/>
<sequence>MRIEQGSTHEAVRRHNLSVVLRQLHLGGDLSRSELAVRTELNRSTIKALVHQLGGLGLVAEGPSDLRGTPGRPSPMVGVQRKRLAVLAVEIAVDSVAVATVGLGGHVHDRRRVERPDDRSEPAEIVGMVRALAAELIRPDRPIIGIGVAIVGIVRGDDGFVHVAPNLGWTAVPFGDVVARGLRPLVNSDDAPVFVANEGDLGVLAEHTRGAARGYDDVLYVSGEVGIGGGAIVGGQRLTGASGYAVEVGHLPVNPQGSRCGCGGRGCWETEAGQRRLLHLAGVPDSDAGPAAFAGVVAAARAGEQRARQAVEEVGRWLGIGLTGLINVFNPERVLLGGMYARAFDILEPVVVNVLRERALTPSPAEIVPAALGSDAALIGAAELALAPLLEHPDTGLNGRVSLTDQPTG</sequence>
<dbReference type="Proteomes" id="UP000469185">
    <property type="component" value="Unassembled WGS sequence"/>
</dbReference>
<accession>A0A6N9YRE8</accession>
<dbReference type="SUPFAM" id="SSF46785">
    <property type="entry name" value="Winged helix' DNA-binding domain"/>
    <property type="match status" value="1"/>
</dbReference>
<dbReference type="RefSeq" id="WP_163820432.1">
    <property type="nucleotide sequence ID" value="NZ_JAAGOB010000013.1"/>
</dbReference>
<name>A0A6N9YRE8_9ACTN</name>
<evidence type="ECO:0000313" key="2">
    <source>
        <dbReference type="EMBL" id="NED97636.1"/>
    </source>
</evidence>
<dbReference type="Pfam" id="PF00480">
    <property type="entry name" value="ROK"/>
    <property type="match status" value="1"/>
</dbReference>
<dbReference type="InterPro" id="IPR036390">
    <property type="entry name" value="WH_DNA-bd_sf"/>
</dbReference>
<dbReference type="PANTHER" id="PTHR18964:SF149">
    <property type="entry name" value="BIFUNCTIONAL UDP-N-ACETYLGLUCOSAMINE 2-EPIMERASE_N-ACETYLMANNOSAMINE KINASE"/>
    <property type="match status" value="1"/>
</dbReference>
<keyword evidence="3" id="KW-1185">Reference proteome</keyword>
<comment type="caution">
    <text evidence="2">The sequence shown here is derived from an EMBL/GenBank/DDBJ whole genome shotgun (WGS) entry which is preliminary data.</text>
</comment>
<dbReference type="Gene3D" id="1.10.10.10">
    <property type="entry name" value="Winged helix-like DNA-binding domain superfamily/Winged helix DNA-binding domain"/>
    <property type="match status" value="1"/>
</dbReference>
<dbReference type="Gene3D" id="3.30.420.40">
    <property type="match status" value="2"/>
</dbReference>
<evidence type="ECO:0000313" key="3">
    <source>
        <dbReference type="Proteomes" id="UP000469185"/>
    </source>
</evidence>
<dbReference type="SUPFAM" id="SSF53067">
    <property type="entry name" value="Actin-like ATPase domain"/>
    <property type="match status" value="1"/>
</dbReference>